<dbReference type="AlphaFoldDB" id="A0ABD3MEQ9"/>
<dbReference type="PANTHER" id="PTHR43689:SF8">
    <property type="entry name" value="ALPHA_BETA-HYDROLASES SUPERFAMILY PROTEIN"/>
    <property type="match status" value="1"/>
</dbReference>
<dbReference type="PANTHER" id="PTHR43689">
    <property type="entry name" value="HYDROLASE"/>
    <property type="match status" value="1"/>
</dbReference>
<dbReference type="Pfam" id="PF12697">
    <property type="entry name" value="Abhydrolase_6"/>
    <property type="match status" value="1"/>
</dbReference>
<feature type="region of interest" description="Disordered" evidence="1">
    <location>
        <begin position="390"/>
        <end position="409"/>
    </location>
</feature>
<dbReference type="InterPro" id="IPR000073">
    <property type="entry name" value="AB_hydrolase_1"/>
</dbReference>
<name>A0ABD3MEQ9_9STRA</name>
<dbReference type="InterPro" id="IPR029058">
    <property type="entry name" value="AB_hydrolase_fold"/>
</dbReference>
<accession>A0ABD3MEQ9</accession>
<dbReference type="Gene3D" id="3.40.50.1820">
    <property type="entry name" value="alpha/beta hydrolase"/>
    <property type="match status" value="1"/>
</dbReference>
<comment type="caution">
    <text evidence="3">The sequence shown here is derived from an EMBL/GenBank/DDBJ whole genome shotgun (WGS) entry which is preliminary data.</text>
</comment>
<reference evidence="3 4" key="1">
    <citation type="submission" date="2024-10" db="EMBL/GenBank/DDBJ databases">
        <title>Updated reference genomes for cyclostephanoid diatoms.</title>
        <authorList>
            <person name="Roberts W.R."/>
            <person name="Alverson A.J."/>
        </authorList>
    </citation>
    <scope>NUCLEOTIDE SEQUENCE [LARGE SCALE GENOMIC DNA]</scope>
    <source>
        <strain evidence="3 4">AJA232-27</strain>
    </source>
</reference>
<gene>
    <name evidence="3" type="ORF">ACHAWU_010189</name>
</gene>
<dbReference type="EMBL" id="JALLBG020000152">
    <property type="protein sequence ID" value="KAL3761276.1"/>
    <property type="molecule type" value="Genomic_DNA"/>
</dbReference>
<feature type="domain" description="AB hydrolase-1" evidence="2">
    <location>
        <begin position="313"/>
        <end position="636"/>
    </location>
</feature>
<feature type="compositionally biased region" description="Gly residues" evidence="1">
    <location>
        <begin position="396"/>
        <end position="406"/>
    </location>
</feature>
<proteinExistence type="predicted"/>
<evidence type="ECO:0000259" key="2">
    <source>
        <dbReference type="Pfam" id="PF12697"/>
    </source>
</evidence>
<evidence type="ECO:0000256" key="1">
    <source>
        <dbReference type="SAM" id="MobiDB-lite"/>
    </source>
</evidence>
<organism evidence="3 4">
    <name type="scientific">Discostella pseudostelligera</name>
    <dbReference type="NCBI Taxonomy" id="259834"/>
    <lineage>
        <taxon>Eukaryota</taxon>
        <taxon>Sar</taxon>
        <taxon>Stramenopiles</taxon>
        <taxon>Ochrophyta</taxon>
        <taxon>Bacillariophyta</taxon>
        <taxon>Coscinodiscophyceae</taxon>
        <taxon>Thalassiosirophycidae</taxon>
        <taxon>Stephanodiscales</taxon>
        <taxon>Stephanodiscaceae</taxon>
        <taxon>Discostella</taxon>
    </lineage>
</organism>
<dbReference type="Proteomes" id="UP001530293">
    <property type="component" value="Unassembled WGS sequence"/>
</dbReference>
<dbReference type="SUPFAM" id="SSF53474">
    <property type="entry name" value="alpha/beta-Hydrolases"/>
    <property type="match status" value="1"/>
</dbReference>
<evidence type="ECO:0000313" key="4">
    <source>
        <dbReference type="Proteomes" id="UP001530293"/>
    </source>
</evidence>
<sequence>MMAPSIGSRLANNKNNNLLDNRSCFQHHAVVSGKEVAGAPTSKYANPFLRQRKNFNTNTSTSTCLLASTTSSLSSTSASIDDTSWEANQMQQTRNNQLQISRVQPRIDAPNLFDIPSNLSPTYGHLPFLLQAAIVLISALMVERRSLSRLLGILLTSTAPFSYLLSQIAQRPFTQRLFNASIIRQLVAFILRTTLLSTLATLTIQERFFPPSRVTTSYLATRGELPSTLSKYSMVLPAVVPPLLPFINNGDVGKGNGGMAVTTTTSSWNNDDEPQSPPPLVPIGVHSIQYTQSPTPTTTANSSNNNNKYDGIYLHHGFGASSLSWLPILPTLVDRLGNGKARGIAHDAPGFGFTDRPDGDVYEGLQQYGTENNVGIGVALLKESLMDVDSTSSDVGGSGGGKGGSSGSETEEVKSIAIIGHSMGCKAALLMALHCHFHKQMQLRPNLVVLVAPALEGVSLPSNNGNGNKKKLSTSRRTRDVVAKGWLSKVLHRVWVTWRKLFLDYPFQYGLRRLVCGTKDFWRKGLALAWGDPRRLSDSDVLRFQWPSIGSGWERGLITFTRSRLASASPSHPALDDGQLLREVSKLENTKVVIVYGSNDKVVRIEGDVARRLKKEFPTIRFVRMEGLGHDPFEEDVPGFITELEKAIEN</sequence>
<protein>
    <recommendedName>
        <fullName evidence="2">AB hydrolase-1 domain-containing protein</fullName>
    </recommendedName>
</protein>
<evidence type="ECO:0000313" key="3">
    <source>
        <dbReference type="EMBL" id="KAL3761276.1"/>
    </source>
</evidence>
<keyword evidence="4" id="KW-1185">Reference proteome</keyword>